<dbReference type="PANTHER" id="PTHR48207:SF4">
    <property type="entry name" value="BLL6097 PROTEIN"/>
    <property type="match status" value="1"/>
</dbReference>
<dbReference type="PANTHER" id="PTHR48207">
    <property type="entry name" value="SUCCINATE--HYDROXYMETHYLGLUTARATE COA-TRANSFERASE"/>
    <property type="match status" value="1"/>
</dbReference>
<evidence type="ECO:0000313" key="2">
    <source>
        <dbReference type="EMBL" id="PVM82916.1"/>
    </source>
</evidence>
<comment type="caution">
    <text evidence="2">The sequence shown here is derived from an EMBL/GenBank/DDBJ whole genome shotgun (WGS) entry which is preliminary data.</text>
</comment>
<dbReference type="InterPro" id="IPR023606">
    <property type="entry name" value="CoA-Trfase_III_dom_1_sf"/>
</dbReference>
<keyword evidence="3" id="KW-1185">Reference proteome</keyword>
<dbReference type="AlphaFoldDB" id="A0A2T9JGX3"/>
<name>A0A2T9JGX3_9CAUL</name>
<keyword evidence="1 2" id="KW-0808">Transferase</keyword>
<dbReference type="EMBL" id="QDKQ01000071">
    <property type="protein sequence ID" value="PVM82916.1"/>
    <property type="molecule type" value="Genomic_DNA"/>
</dbReference>
<dbReference type="Gene3D" id="3.30.1540.10">
    <property type="entry name" value="formyl-coa transferase, domain 3"/>
    <property type="match status" value="1"/>
</dbReference>
<gene>
    <name evidence="2" type="ORF">DDF67_21760</name>
</gene>
<dbReference type="SUPFAM" id="SSF89796">
    <property type="entry name" value="CoA-transferase family III (CaiB/BaiF)"/>
    <property type="match status" value="1"/>
</dbReference>
<organism evidence="2 3">
    <name type="scientific">Caulobacter endophyticus</name>
    <dbReference type="NCBI Taxonomy" id="2172652"/>
    <lineage>
        <taxon>Bacteria</taxon>
        <taxon>Pseudomonadati</taxon>
        <taxon>Pseudomonadota</taxon>
        <taxon>Alphaproteobacteria</taxon>
        <taxon>Caulobacterales</taxon>
        <taxon>Caulobacteraceae</taxon>
        <taxon>Caulobacter</taxon>
    </lineage>
</organism>
<protein>
    <submittedName>
        <fullName evidence="2">CoA transferase</fullName>
    </submittedName>
</protein>
<proteinExistence type="predicted"/>
<dbReference type="Pfam" id="PF02515">
    <property type="entry name" value="CoA_transf_3"/>
    <property type="match status" value="1"/>
</dbReference>
<evidence type="ECO:0000256" key="1">
    <source>
        <dbReference type="ARBA" id="ARBA00022679"/>
    </source>
</evidence>
<accession>A0A2T9JGX3</accession>
<dbReference type="InterPro" id="IPR050483">
    <property type="entry name" value="CoA-transferase_III_domain"/>
</dbReference>
<dbReference type="GO" id="GO:0008410">
    <property type="term" value="F:CoA-transferase activity"/>
    <property type="evidence" value="ECO:0007669"/>
    <property type="project" value="TreeGrafter"/>
</dbReference>
<reference evidence="2 3" key="1">
    <citation type="submission" date="2018-04" db="EMBL/GenBank/DDBJ databases">
        <title>The genome sequence of Caulobacter sp. 744.</title>
        <authorList>
            <person name="Gao J."/>
            <person name="Sun J."/>
        </authorList>
    </citation>
    <scope>NUCLEOTIDE SEQUENCE [LARGE SCALE GENOMIC DNA]</scope>
    <source>
        <strain evidence="2 3">774</strain>
    </source>
</reference>
<dbReference type="Proteomes" id="UP000245073">
    <property type="component" value="Unassembled WGS sequence"/>
</dbReference>
<dbReference type="InterPro" id="IPR003673">
    <property type="entry name" value="CoA-Trfase_fam_III"/>
</dbReference>
<dbReference type="InterPro" id="IPR044855">
    <property type="entry name" value="CoA-Trfase_III_dom3_sf"/>
</dbReference>
<dbReference type="Gene3D" id="3.40.50.10540">
    <property type="entry name" value="Crotonobetainyl-coa:carnitine coa-transferase, domain 1"/>
    <property type="match status" value="1"/>
</dbReference>
<sequence length="410" mass="43922">MTPLLSGIRVVELSAVVMGPFAGQILADLGAEVIKIEPLGGDIARTAAPVGAGGGAMFLNNNRNKKVIAVDLKSAEGQAIAQRLVEECDVLLHNMRVDAIERLGLGFEAARALNPAIIHCSAIGFGQGGRYRDLPAFDDIIQAASGLAGLSTNFGHDPQFVPTNLADKVGALYTVYGVLAALVARAGGRREAMRIEAPMFEAVTSFLLNEHLAGATFGETGEGMGYKRLFARDRRPYRTLDGWLAVLPYTQPQWTRFFAEAGRSDILEAPWFADPVERNRRIGALYGELSGILATRSTRDWVETLTRLDIPCSPVRSMQDLIDDPHLADIGFFTPSGDYPPDVTRALPQPVVFEGVERVPDRAAPSLGADTREILAACGYDQRQIDGLAARGVIHDGAVALLAKTGSSAS</sequence>
<evidence type="ECO:0000313" key="3">
    <source>
        <dbReference type="Proteomes" id="UP000245073"/>
    </source>
</evidence>